<dbReference type="InterPro" id="IPR023214">
    <property type="entry name" value="HAD_sf"/>
</dbReference>
<accession>G8BPY0</accession>
<dbReference type="AlphaFoldDB" id="G8BPY0"/>
<dbReference type="HOGENOM" id="CLU_056574_0_0_1"/>
<protein>
    <submittedName>
        <fullName evidence="1">Uncharacterized protein</fullName>
    </submittedName>
</protein>
<evidence type="ECO:0000313" key="1">
    <source>
        <dbReference type="EMBL" id="CCE62061.1"/>
    </source>
</evidence>
<dbReference type="OrthoDB" id="10255128at2759"/>
<proteinExistence type="predicted"/>
<dbReference type="PANTHER" id="PTHR28181">
    <property type="entry name" value="UPF0655 PROTEIN YCR015C"/>
    <property type="match status" value="1"/>
</dbReference>
<keyword evidence="2" id="KW-1185">Reference proteome</keyword>
<dbReference type="GO" id="GO:0006817">
    <property type="term" value="P:phosphate ion transport"/>
    <property type="evidence" value="ECO:0007669"/>
    <property type="project" value="EnsemblFungi"/>
</dbReference>
<dbReference type="InterPro" id="IPR036412">
    <property type="entry name" value="HAD-like_sf"/>
</dbReference>
<dbReference type="Gene3D" id="3.40.50.1000">
    <property type="entry name" value="HAD superfamily/HAD-like"/>
    <property type="match status" value="1"/>
</dbReference>
<dbReference type="GO" id="GO:0042131">
    <property type="term" value="F:thiamine phosphate phosphatase activity"/>
    <property type="evidence" value="ECO:0007669"/>
    <property type="project" value="EnsemblFungi"/>
</dbReference>
<gene>
    <name evidence="1" type="primary">TPHA0B03890</name>
    <name evidence="1" type="ordered locus">TPHA_0B03890</name>
</gene>
<dbReference type="OMA" id="CDYERAS"/>
<dbReference type="eggNOG" id="ENOG502S7B4">
    <property type="taxonomic scope" value="Eukaryota"/>
</dbReference>
<reference evidence="1 2" key="1">
    <citation type="journal article" date="2011" name="Proc. Natl. Acad. Sci. U.S.A.">
        <title>Evolutionary erosion of yeast sex chromosomes by mating-type switching accidents.</title>
        <authorList>
            <person name="Gordon J.L."/>
            <person name="Armisen D."/>
            <person name="Proux-Wera E."/>
            <person name="Oheigeartaigh S.S."/>
            <person name="Byrne K.P."/>
            <person name="Wolfe K.H."/>
        </authorList>
    </citation>
    <scope>NUCLEOTIDE SEQUENCE [LARGE SCALE GENOMIC DNA]</scope>
    <source>
        <strain evidence="2">ATCC 24235 / CBS 4417 / NBRC 1672 / NRRL Y-8282 / UCD 70-5</strain>
    </source>
</reference>
<dbReference type="InterPro" id="IPR050849">
    <property type="entry name" value="HAD-like_hydrolase_phosphatase"/>
</dbReference>
<dbReference type="GeneID" id="11534910"/>
<dbReference type="RefSeq" id="XP_003684495.1">
    <property type="nucleotide sequence ID" value="XM_003684447.1"/>
</dbReference>
<dbReference type="SUPFAM" id="SSF56784">
    <property type="entry name" value="HAD-like"/>
    <property type="match status" value="1"/>
</dbReference>
<name>G8BPY0_TETPH</name>
<organism evidence="1 2">
    <name type="scientific">Tetrapisispora phaffii (strain ATCC 24235 / CBS 4417 / NBRC 1672 / NRRL Y-8282 / UCD 70-5)</name>
    <name type="common">Yeast</name>
    <name type="synonym">Fabospora phaffii</name>
    <dbReference type="NCBI Taxonomy" id="1071381"/>
    <lineage>
        <taxon>Eukaryota</taxon>
        <taxon>Fungi</taxon>
        <taxon>Dikarya</taxon>
        <taxon>Ascomycota</taxon>
        <taxon>Saccharomycotina</taxon>
        <taxon>Saccharomycetes</taxon>
        <taxon>Saccharomycetales</taxon>
        <taxon>Saccharomycetaceae</taxon>
        <taxon>Tetrapisispora</taxon>
    </lineage>
</organism>
<dbReference type="PANTHER" id="PTHR28181:SF1">
    <property type="entry name" value="COLD TOLERANCE PROTEIN 1"/>
    <property type="match status" value="1"/>
</dbReference>
<dbReference type="STRING" id="1071381.G8BPY0"/>
<dbReference type="Proteomes" id="UP000005666">
    <property type="component" value="Chromosome 2"/>
</dbReference>
<evidence type="ECO:0000313" key="2">
    <source>
        <dbReference type="Proteomes" id="UP000005666"/>
    </source>
</evidence>
<dbReference type="EMBL" id="HE612857">
    <property type="protein sequence ID" value="CCE62061.1"/>
    <property type="molecule type" value="Genomic_DNA"/>
</dbReference>
<sequence length="337" mass="39453">MTNRNIIIADFDETITYDDTIAVLSKLPYFVRSQAYRSSNNKCQSNAPLKSIPDWEYFVNYYMEVYSKNINSIKRKLPILEFDQNNTRVNYLSKLNAEIQYQDELKELIELKSVDNIVNNGTFAGISIDDLKNYLKSLDQNGSNLIRKEFKHYIFEFRKANKDENNLYIISINWSKEFIYNLINGIHDKSKDETIKLENIYCNDLLLDHSNEEFYTGDFSRNSVTGSDKFRILNNLSQKYNASGKLLWFVGDSETDLLSILQPDVNGILLLDPSSSEKNKVKFLKIVRNLLNANNEVIKNYIQNENVQFVKLFEKYKGSDRYVYLAKNWNVFVKLII</sequence>
<dbReference type="KEGG" id="tpf:TPHA_0B03890"/>